<evidence type="ECO:0000256" key="1">
    <source>
        <dbReference type="SAM" id="Phobius"/>
    </source>
</evidence>
<feature type="transmembrane region" description="Helical" evidence="1">
    <location>
        <begin position="434"/>
        <end position="454"/>
    </location>
</feature>
<evidence type="ECO:0000259" key="2">
    <source>
        <dbReference type="Pfam" id="PF07584"/>
    </source>
</evidence>
<keyword evidence="1" id="KW-0472">Membrane</keyword>
<dbReference type="NCBIfam" id="TIGR02226">
    <property type="entry name" value="two_anch"/>
    <property type="match status" value="1"/>
</dbReference>
<feature type="transmembrane region" description="Helical" evidence="1">
    <location>
        <begin position="61"/>
        <end position="80"/>
    </location>
</feature>
<protein>
    <recommendedName>
        <fullName evidence="2">Aerotolerance regulator N-terminal domain-containing protein</fullName>
    </recommendedName>
</protein>
<dbReference type="PANTHER" id="PTHR37464:SF1">
    <property type="entry name" value="BLL2463 PROTEIN"/>
    <property type="match status" value="1"/>
</dbReference>
<proteinExistence type="predicted"/>
<sequence length="460" mass="46736">MLTLAAPGFLLAGLLATLVPLALHLIRRRPPMRAALPTARFLSEDPRNAIRVSRPTDVPLLLLRMLLLALLGAALARPSWIPAREGTANVVLLDRGAASAAEWPRAVATARQAVIGPDGEPVGELLLFDTAAVHVPRAELTMAYFAKLASDGPGRGRSELAAGLRAVPLAARDLRGADSVAVRVISAFPQSGWSAGLAPLRRAAWPGSLELVPLRMGMDSASSDTAGTPRSAAVIATEGGRYAAAALGALGYAARTIAPAASASIPEDVIIVLDGSPAGLMDRARAGATVVFAAGAVDGNRDLPWTGSAASASGGGTMWFGPELRIGGAAGRAGGAPASDAHVVAAWDDGRPAAAARKIGRGCVVVAGTALEGGELPFQAEYPAMLGRLARGCEDAAATAERPLDSGALSLLRGTGARTIAANRLGAAGGGFAFGRWLLAAAILAALLETLLAYRRRTAA</sequence>
<dbReference type="RefSeq" id="WP_170038464.1">
    <property type="nucleotide sequence ID" value="NZ_JABDTL010000002.1"/>
</dbReference>
<dbReference type="AlphaFoldDB" id="A0A841H5V9"/>
<reference evidence="3 4" key="1">
    <citation type="submission" date="2020-08" db="EMBL/GenBank/DDBJ databases">
        <title>Genomic Encyclopedia of Type Strains, Phase IV (KMG-IV): sequencing the most valuable type-strain genomes for metagenomic binning, comparative biology and taxonomic classification.</title>
        <authorList>
            <person name="Goeker M."/>
        </authorList>
    </citation>
    <scope>NUCLEOTIDE SEQUENCE [LARGE SCALE GENOMIC DNA]</scope>
    <source>
        <strain evidence="3 4">DSM 29007</strain>
    </source>
</reference>
<dbReference type="Pfam" id="PF07584">
    <property type="entry name" value="BatA"/>
    <property type="match status" value="1"/>
</dbReference>
<dbReference type="EMBL" id="JACHIA010000025">
    <property type="protein sequence ID" value="MBB6073521.1"/>
    <property type="molecule type" value="Genomic_DNA"/>
</dbReference>
<keyword evidence="4" id="KW-1185">Reference proteome</keyword>
<dbReference type="Proteomes" id="UP000582837">
    <property type="component" value="Unassembled WGS sequence"/>
</dbReference>
<accession>A0A841H5V9</accession>
<evidence type="ECO:0000313" key="3">
    <source>
        <dbReference type="EMBL" id="MBB6073521.1"/>
    </source>
</evidence>
<dbReference type="InterPro" id="IPR024163">
    <property type="entry name" value="Aerotolerance_reg_N"/>
</dbReference>
<feature type="domain" description="Aerotolerance regulator N-terminal" evidence="2">
    <location>
        <begin position="1"/>
        <end position="78"/>
    </location>
</feature>
<evidence type="ECO:0000313" key="4">
    <source>
        <dbReference type="Proteomes" id="UP000582837"/>
    </source>
</evidence>
<organism evidence="3 4">
    <name type="scientific">Longimicrobium terrae</name>
    <dbReference type="NCBI Taxonomy" id="1639882"/>
    <lineage>
        <taxon>Bacteria</taxon>
        <taxon>Pseudomonadati</taxon>
        <taxon>Gemmatimonadota</taxon>
        <taxon>Longimicrobiia</taxon>
        <taxon>Longimicrobiales</taxon>
        <taxon>Longimicrobiaceae</taxon>
        <taxon>Longimicrobium</taxon>
    </lineage>
</organism>
<feature type="transmembrane region" description="Helical" evidence="1">
    <location>
        <begin position="6"/>
        <end position="26"/>
    </location>
</feature>
<keyword evidence="1" id="KW-1133">Transmembrane helix</keyword>
<gene>
    <name evidence="3" type="ORF">HNQ61_005191</name>
</gene>
<comment type="caution">
    <text evidence="3">The sequence shown here is derived from an EMBL/GenBank/DDBJ whole genome shotgun (WGS) entry which is preliminary data.</text>
</comment>
<dbReference type="InterPro" id="IPR011933">
    <property type="entry name" value="Double_TM_dom"/>
</dbReference>
<dbReference type="PANTHER" id="PTHR37464">
    <property type="entry name" value="BLL2463 PROTEIN"/>
    <property type="match status" value="1"/>
</dbReference>
<name>A0A841H5V9_9BACT</name>
<keyword evidence="1" id="KW-0812">Transmembrane</keyword>